<keyword evidence="11 12" id="KW-0464">Manganese</keyword>
<evidence type="ECO:0000256" key="11">
    <source>
        <dbReference type="ARBA" id="ARBA00023211"/>
    </source>
</evidence>
<keyword evidence="13" id="KW-0479">Metal-binding</keyword>
<evidence type="ECO:0000313" key="15">
    <source>
        <dbReference type="Proteomes" id="UP000297475"/>
    </source>
</evidence>
<comment type="function">
    <text evidence="12">Catalyzes the transfer of the GlcNAc-1-phosphate moiety from UDP-GlcNAc onto the carrier lipid undecaprenyl phosphate (C55-P), yielding GlcNAc-pyrophosphoryl-undecaprenyl (GlcNAc-PP-C55).</text>
</comment>
<feature type="transmembrane region" description="Helical" evidence="12">
    <location>
        <begin position="12"/>
        <end position="36"/>
    </location>
</feature>
<keyword evidence="9 12" id="KW-1133">Transmembrane helix</keyword>
<dbReference type="GO" id="GO:0005886">
    <property type="term" value="C:plasma membrane"/>
    <property type="evidence" value="ECO:0007669"/>
    <property type="project" value="UniProtKB-SubCell"/>
</dbReference>
<keyword evidence="7 12" id="KW-0460">Magnesium</keyword>
<comment type="caution">
    <text evidence="14">The sequence shown here is derived from an EMBL/GenBank/DDBJ whole genome shotgun (WGS) entry which is preliminary data.</text>
</comment>
<dbReference type="RefSeq" id="WP_135480784.1">
    <property type="nucleotide sequence ID" value="NZ_SRMF01000001.1"/>
</dbReference>
<dbReference type="HAMAP" id="MF_02030">
    <property type="entry name" value="WecA_Gammaproteo"/>
    <property type="match status" value="1"/>
</dbReference>
<comment type="cofactor">
    <cofactor evidence="12">
        <name>Mn(2+)</name>
        <dbReference type="ChEBI" id="CHEBI:29035"/>
    </cofactor>
</comment>
<feature type="transmembrane region" description="Helical" evidence="12">
    <location>
        <begin position="104"/>
        <end position="125"/>
    </location>
</feature>
<dbReference type="GO" id="GO:0016757">
    <property type="term" value="F:glycosyltransferase activity"/>
    <property type="evidence" value="ECO:0007669"/>
    <property type="project" value="UniProtKB-KW"/>
</dbReference>
<dbReference type="CDD" id="cd06853">
    <property type="entry name" value="GT_WecA_like"/>
    <property type="match status" value="1"/>
</dbReference>
<feature type="binding site" evidence="13">
    <location>
        <position position="156"/>
    </location>
    <ligand>
        <name>Mg(2+)</name>
        <dbReference type="ChEBI" id="CHEBI:18420"/>
    </ligand>
</feature>
<dbReference type="GO" id="GO:0009276">
    <property type="term" value="C:Gram-negative-bacterium-type cell wall"/>
    <property type="evidence" value="ECO:0007669"/>
    <property type="project" value="InterPro"/>
</dbReference>
<feature type="transmembrane region" description="Helical" evidence="12">
    <location>
        <begin position="297"/>
        <end position="316"/>
    </location>
</feature>
<keyword evidence="4 12" id="KW-0328">Glycosyltransferase</keyword>
<dbReference type="PROSITE" id="PS01348">
    <property type="entry name" value="MRAY_2"/>
    <property type="match status" value="1"/>
</dbReference>
<dbReference type="InterPro" id="IPR012750">
    <property type="entry name" value="ECA_WecA-rel"/>
</dbReference>
<evidence type="ECO:0000256" key="12">
    <source>
        <dbReference type="HAMAP-Rule" id="MF_02030"/>
    </source>
</evidence>
<dbReference type="GO" id="GO:0044038">
    <property type="term" value="P:cell wall macromolecule biosynthetic process"/>
    <property type="evidence" value="ECO:0007669"/>
    <property type="project" value="TreeGrafter"/>
</dbReference>
<evidence type="ECO:0000256" key="9">
    <source>
        <dbReference type="ARBA" id="ARBA00022989"/>
    </source>
</evidence>
<dbReference type="GO" id="GO:0071555">
    <property type="term" value="P:cell wall organization"/>
    <property type="evidence" value="ECO:0007669"/>
    <property type="project" value="TreeGrafter"/>
</dbReference>
<comment type="similarity">
    <text evidence="12">Belongs to the glycosyltransferase 4 family. WecA subfamily.</text>
</comment>
<feature type="transmembrane region" description="Helical" evidence="12">
    <location>
        <begin position="186"/>
        <end position="205"/>
    </location>
</feature>
<dbReference type="GO" id="GO:0036380">
    <property type="term" value="F:UDP-N-acetylglucosamine-undecaprenyl-phosphate N-acetylglucosaminephosphotransferase activity"/>
    <property type="evidence" value="ECO:0007669"/>
    <property type="project" value="UniProtKB-UniRule"/>
</dbReference>
<feature type="transmembrane region" description="Helical" evidence="12">
    <location>
        <begin position="76"/>
        <end position="92"/>
    </location>
</feature>
<comment type="pathway">
    <text evidence="12">Bacterial outer membrane biogenesis; LPS O-antigen biosynthesis.</text>
</comment>
<keyword evidence="6 12" id="KW-0812">Transmembrane</keyword>
<name>A0A4Z0WE19_9GAMM</name>
<feature type="transmembrane region" description="Helical" evidence="12">
    <location>
        <begin position="48"/>
        <end position="70"/>
    </location>
</feature>
<comment type="catalytic activity">
    <reaction evidence="12">
        <text>di-trans,octa-cis-undecaprenyl phosphate + UDP-N-acetyl-alpha-D-glucosamine = N-acetyl-alpha-D-glucosaminyl-di-trans,octa-cis-undecaprenyl diphosphate + UMP</text>
        <dbReference type="Rhea" id="RHEA:28090"/>
        <dbReference type="ChEBI" id="CHEBI:57705"/>
        <dbReference type="ChEBI" id="CHEBI:57865"/>
        <dbReference type="ChEBI" id="CHEBI:60392"/>
        <dbReference type="ChEBI" id="CHEBI:62959"/>
        <dbReference type="EC" id="2.7.8.33"/>
    </reaction>
</comment>
<feature type="transmembrane region" description="Helical" evidence="12">
    <location>
        <begin position="163"/>
        <end position="180"/>
    </location>
</feature>
<feature type="binding site" evidence="13">
    <location>
        <position position="221"/>
    </location>
    <ligand>
        <name>Mg(2+)</name>
        <dbReference type="ChEBI" id="CHEBI:18420"/>
    </ligand>
</feature>
<dbReference type="EC" id="2.7.8.33" evidence="12"/>
<proteinExistence type="inferred from homology"/>
<evidence type="ECO:0000313" key="14">
    <source>
        <dbReference type="EMBL" id="TGG95260.1"/>
    </source>
</evidence>
<accession>A0A4Z0WE19</accession>
<keyword evidence="3 12" id="KW-0997">Cell inner membrane</keyword>
<feature type="transmembrane region" description="Helical" evidence="12">
    <location>
        <begin position="137"/>
        <end position="156"/>
    </location>
</feature>
<feature type="transmembrane region" description="Helical" evidence="12">
    <location>
        <begin position="250"/>
        <end position="268"/>
    </location>
</feature>
<dbReference type="GO" id="GO:0000287">
    <property type="term" value="F:magnesium ion binding"/>
    <property type="evidence" value="ECO:0007669"/>
    <property type="project" value="InterPro"/>
</dbReference>
<comment type="cofactor">
    <cofactor evidence="12 13">
        <name>Mg(2+)</name>
        <dbReference type="ChEBI" id="CHEBI:18420"/>
    </cofactor>
</comment>
<evidence type="ECO:0000256" key="3">
    <source>
        <dbReference type="ARBA" id="ARBA00022519"/>
    </source>
</evidence>
<dbReference type="OrthoDB" id="9783652at2"/>
<comment type="subcellular location">
    <subcellularLocation>
        <location evidence="12">Cell inner membrane</location>
        <topology evidence="12">Multi-pass membrane protein</topology>
    </subcellularLocation>
    <subcellularLocation>
        <location evidence="1">Cell membrane</location>
        <topology evidence="1">Multi-pass membrane protein</topology>
    </subcellularLocation>
</comment>
<keyword evidence="10 12" id="KW-0472">Membrane</keyword>
<evidence type="ECO:0000256" key="6">
    <source>
        <dbReference type="ARBA" id="ARBA00022692"/>
    </source>
</evidence>
<organism evidence="14 15">
    <name type="scientific">Natronospirillum operosum</name>
    <dbReference type="NCBI Taxonomy" id="2759953"/>
    <lineage>
        <taxon>Bacteria</taxon>
        <taxon>Pseudomonadati</taxon>
        <taxon>Pseudomonadota</taxon>
        <taxon>Gammaproteobacteria</taxon>
        <taxon>Oceanospirillales</taxon>
        <taxon>Natronospirillaceae</taxon>
        <taxon>Natronospirillum</taxon>
    </lineage>
</organism>
<dbReference type="InterPro" id="IPR018480">
    <property type="entry name" value="PNAcMuramoyl-5peptid_Trfase_CS"/>
</dbReference>
<dbReference type="AlphaFoldDB" id="A0A4Z0WE19"/>
<evidence type="ECO:0000256" key="1">
    <source>
        <dbReference type="ARBA" id="ARBA00004651"/>
    </source>
</evidence>
<dbReference type="GO" id="GO:0009243">
    <property type="term" value="P:O antigen biosynthetic process"/>
    <property type="evidence" value="ECO:0007669"/>
    <property type="project" value="UniProtKB-UniRule"/>
</dbReference>
<gene>
    <name evidence="12" type="primary">wecA</name>
    <name evidence="14" type="ORF">E4656_02235</name>
</gene>
<evidence type="ECO:0000256" key="7">
    <source>
        <dbReference type="ARBA" id="ARBA00022842"/>
    </source>
</evidence>
<evidence type="ECO:0000256" key="5">
    <source>
        <dbReference type="ARBA" id="ARBA00022679"/>
    </source>
</evidence>
<sequence>MAHTSLPVELLYFVFAFLFAVFLITVLTPLTFRLGLTDDPCKRKRHSGSVPLVGGIAMFLVMAGLTLLILPMTRTAAYLLTASALVTLVGAYDDRFTMSYKMRLVAQVIAAFVIIYGVGNVLQSFGQIIPGVEVRLGYLAVPVTVLGIVGVINAYNLIDGMDGLAGGLALVAFVGLFVLLRGEISLTSEIILVFLSGALVAYLLFNLHVFPSYTTKVFMGDAGSTLLGLIIVAFLIRYTQGASRVFEPVTALWLVAVPLTDMCITFFRRLRHGKSPFRPDRTHVHHIFQRARFSKNATLIIILLWATFLAAVGILLERLGVPAFVSFGLFIVAFAIHAVFVARAWQISKFFYRLRRN</sequence>
<evidence type="ECO:0000256" key="10">
    <source>
        <dbReference type="ARBA" id="ARBA00023136"/>
    </source>
</evidence>
<dbReference type="GO" id="GO:0030145">
    <property type="term" value="F:manganese ion binding"/>
    <property type="evidence" value="ECO:0007669"/>
    <property type="project" value="InterPro"/>
</dbReference>
<dbReference type="PANTHER" id="PTHR22926">
    <property type="entry name" value="PHOSPHO-N-ACETYLMURAMOYL-PENTAPEPTIDE-TRANSFERASE"/>
    <property type="match status" value="1"/>
</dbReference>
<dbReference type="UniPathway" id="UPA00281"/>
<keyword evidence="2 12" id="KW-1003">Cell membrane</keyword>
<protein>
    <recommendedName>
        <fullName evidence="12">Undecaprenyl-phosphate alpha-N-acetylglucosaminyl 1-phosphate transferase</fullName>
        <ecNumber evidence="12">2.7.8.33</ecNumber>
    </recommendedName>
    <alternativeName>
        <fullName evidence="12">UDP-GlcNAc:undecaprenyl-phosphate GlcNAc-1-phosphate transferase</fullName>
    </alternativeName>
    <alternativeName>
        <fullName evidence="12">Undecaprenyl-phosphate GlcNAc-1-phosphate transferase</fullName>
    </alternativeName>
</protein>
<evidence type="ECO:0000256" key="8">
    <source>
        <dbReference type="ARBA" id="ARBA00022985"/>
    </source>
</evidence>
<feature type="transmembrane region" description="Helical" evidence="12">
    <location>
        <begin position="322"/>
        <end position="345"/>
    </location>
</feature>
<keyword evidence="8 12" id="KW-0448">Lipopolysaccharide biosynthesis</keyword>
<dbReference type="PANTHER" id="PTHR22926:SF3">
    <property type="entry name" value="UNDECAPRENYL-PHOSPHATE ALPHA-N-ACETYLGLUCOSAMINYL 1-PHOSPHATE TRANSFERASE"/>
    <property type="match status" value="1"/>
</dbReference>
<keyword evidence="15" id="KW-1185">Reference proteome</keyword>
<dbReference type="Proteomes" id="UP000297475">
    <property type="component" value="Unassembled WGS sequence"/>
</dbReference>
<dbReference type="Pfam" id="PF00953">
    <property type="entry name" value="Glycos_transf_4"/>
    <property type="match status" value="1"/>
</dbReference>
<evidence type="ECO:0000256" key="4">
    <source>
        <dbReference type="ARBA" id="ARBA00022676"/>
    </source>
</evidence>
<reference evidence="14 15" key="1">
    <citation type="submission" date="2019-04" db="EMBL/GenBank/DDBJ databases">
        <title>Natronospirillum operosus gen. nov., sp. nov., a haloalkaliphilic satellite isolated from decaying biomass of laboratory culture of cyanobacterium Geitlerinema sp. and proposal of Natronospirillaceae fam. nov. and Saccharospirillaceae fam. nov.</title>
        <authorList>
            <person name="Kevbrin V."/>
            <person name="Boltyanskaya Y."/>
            <person name="Koziaeva V."/>
            <person name="Grouzdev D.S."/>
            <person name="Park M."/>
            <person name="Cho J."/>
        </authorList>
    </citation>
    <scope>NUCLEOTIDE SEQUENCE [LARGE SCALE GENOMIC DNA]</scope>
    <source>
        <strain evidence="14 15">G-116</strain>
    </source>
</reference>
<dbReference type="EMBL" id="SRMF01000001">
    <property type="protein sequence ID" value="TGG95260.1"/>
    <property type="molecule type" value="Genomic_DNA"/>
</dbReference>
<keyword evidence="5 12" id="KW-0808">Transferase</keyword>
<feature type="transmembrane region" description="Helical" evidence="12">
    <location>
        <begin position="217"/>
        <end position="238"/>
    </location>
</feature>
<dbReference type="InterPro" id="IPR000715">
    <property type="entry name" value="Glycosyl_transferase_4"/>
</dbReference>
<evidence type="ECO:0000256" key="2">
    <source>
        <dbReference type="ARBA" id="ARBA00022475"/>
    </source>
</evidence>
<evidence type="ECO:0000256" key="13">
    <source>
        <dbReference type="PIRSR" id="PIRSR600715-1"/>
    </source>
</evidence>